<dbReference type="Proteomes" id="UP000615446">
    <property type="component" value="Unassembled WGS sequence"/>
</dbReference>
<dbReference type="SUPFAM" id="SSF46689">
    <property type="entry name" value="Homeodomain-like"/>
    <property type="match status" value="1"/>
</dbReference>
<evidence type="ECO:0000313" key="1">
    <source>
        <dbReference type="EMBL" id="GET01689.1"/>
    </source>
</evidence>
<dbReference type="AlphaFoldDB" id="A0A8H3R342"/>
<proteinExistence type="predicted"/>
<dbReference type="EMBL" id="BLAL01000300">
    <property type="protein sequence ID" value="GET01689.1"/>
    <property type="molecule type" value="Genomic_DNA"/>
</dbReference>
<dbReference type="InterPro" id="IPR009057">
    <property type="entry name" value="Homeodomain-like_sf"/>
</dbReference>
<name>A0A8H3R342_9GLOM</name>
<reference evidence="1" key="1">
    <citation type="submission" date="2019-10" db="EMBL/GenBank/DDBJ databases">
        <title>Conservation and host-specific expression of non-tandemly repeated heterogenous ribosome RNA gene in arbuscular mycorrhizal fungi.</title>
        <authorList>
            <person name="Maeda T."/>
            <person name="Kobayashi Y."/>
            <person name="Nakagawa T."/>
            <person name="Ezawa T."/>
            <person name="Yamaguchi K."/>
            <person name="Bino T."/>
            <person name="Nishimoto Y."/>
            <person name="Shigenobu S."/>
            <person name="Kawaguchi M."/>
        </authorList>
    </citation>
    <scope>NUCLEOTIDE SEQUENCE</scope>
    <source>
        <strain evidence="1">HR1</strain>
    </source>
</reference>
<gene>
    <name evidence="1" type="ORF">RCL2_002808500</name>
</gene>
<comment type="caution">
    <text evidence="1">The sequence shown here is derived from an EMBL/GenBank/DDBJ whole genome shotgun (WGS) entry which is preliminary data.</text>
</comment>
<protein>
    <recommendedName>
        <fullName evidence="3">Transposase Tc1-like domain-containing protein</fullName>
    </recommendedName>
</protein>
<evidence type="ECO:0008006" key="3">
    <source>
        <dbReference type="Google" id="ProtNLM"/>
    </source>
</evidence>
<evidence type="ECO:0000313" key="2">
    <source>
        <dbReference type="Proteomes" id="UP000615446"/>
    </source>
</evidence>
<accession>A0A8H3R342</accession>
<organism evidence="1 2">
    <name type="scientific">Rhizophagus clarus</name>
    <dbReference type="NCBI Taxonomy" id="94130"/>
    <lineage>
        <taxon>Eukaryota</taxon>
        <taxon>Fungi</taxon>
        <taxon>Fungi incertae sedis</taxon>
        <taxon>Mucoromycota</taxon>
        <taxon>Glomeromycotina</taxon>
        <taxon>Glomeromycetes</taxon>
        <taxon>Glomerales</taxon>
        <taxon>Glomeraceae</taxon>
        <taxon>Rhizophagus</taxon>
    </lineage>
</organism>
<sequence>MKVSKQERQHQTILQLWGEGVCKGTEIHKITNIPLFTIYDNIKKLEMNEKIGRKEGSGHPKKITSKFFKTFGQFVRRDTSISTRTLAKKLTNTGLEVSHMTISRHLTD</sequence>
<dbReference type="OrthoDB" id="2418083at2759"/>